<dbReference type="EMBL" id="JYLK01000009">
    <property type="protein sequence ID" value="KRP59471.1"/>
    <property type="molecule type" value="Genomic_DNA"/>
</dbReference>
<dbReference type="GO" id="GO:0005506">
    <property type="term" value="F:iron ion binding"/>
    <property type="evidence" value="ECO:0007669"/>
    <property type="project" value="InterPro"/>
</dbReference>
<evidence type="ECO:0000313" key="3">
    <source>
        <dbReference type="EMBL" id="KRP59471.1"/>
    </source>
</evidence>
<dbReference type="AlphaFoldDB" id="A0A0R2ZES8"/>
<keyword evidence="6" id="KW-1185">Reference proteome</keyword>
<dbReference type="SUPFAM" id="SSF56003">
    <property type="entry name" value="Molybdenum cofactor-binding domain"/>
    <property type="match status" value="1"/>
</dbReference>
<evidence type="ECO:0000313" key="5">
    <source>
        <dbReference type="Proteomes" id="UP000052019"/>
    </source>
</evidence>
<organism evidence="3 5">
    <name type="scientific">Pseudomonas trivialis</name>
    <dbReference type="NCBI Taxonomy" id="200450"/>
    <lineage>
        <taxon>Bacteria</taxon>
        <taxon>Pseudomonadati</taxon>
        <taxon>Pseudomonadota</taxon>
        <taxon>Gammaproteobacteria</taxon>
        <taxon>Pseudomonadales</taxon>
        <taxon>Pseudomonadaceae</taxon>
        <taxon>Pseudomonas</taxon>
    </lineage>
</organism>
<evidence type="ECO:0000313" key="6">
    <source>
        <dbReference type="Proteomes" id="UP000183126"/>
    </source>
</evidence>
<dbReference type="EMBL" id="LT629760">
    <property type="protein sequence ID" value="SDR82727.1"/>
    <property type="molecule type" value="Genomic_DNA"/>
</dbReference>
<protein>
    <submittedName>
        <fullName evidence="3">Aldehyde oxidase</fullName>
    </submittedName>
    <submittedName>
        <fullName evidence="4">Xanthine dehydrogenase YagR molybdenum-binding subunit</fullName>
    </submittedName>
</protein>
<reference evidence="3 5" key="1">
    <citation type="submission" date="2015-02" db="EMBL/GenBank/DDBJ databases">
        <title>Two Pseudomonas sp. nov. isolated from raw milk.</title>
        <authorList>
            <person name="Wenning M."/>
            <person name="von Neubeck M."/>
            <person name="Huptas C."/>
            <person name="Scherer S."/>
        </authorList>
    </citation>
    <scope>NUCLEOTIDE SEQUENCE [LARGE SCALE GENOMIC DNA]</scope>
    <source>
        <strain evidence="3 5">DSM 14937</strain>
    </source>
</reference>
<dbReference type="SUPFAM" id="SSF54665">
    <property type="entry name" value="CO dehydrogenase molybdoprotein N-domain-like"/>
    <property type="match status" value="1"/>
</dbReference>
<feature type="compositionally biased region" description="Polar residues" evidence="1">
    <location>
        <begin position="139"/>
        <end position="148"/>
    </location>
</feature>
<dbReference type="PANTHER" id="PTHR11908:SF153">
    <property type="entry name" value="DEHYDROGENASE"/>
    <property type="match status" value="1"/>
</dbReference>
<dbReference type="InterPro" id="IPR000674">
    <property type="entry name" value="Ald_Oxase/Xan_DH_a/b"/>
</dbReference>
<dbReference type="PATRIC" id="fig|200450.4.peg.5014"/>
<accession>A0A0R2ZES8</accession>
<dbReference type="Proteomes" id="UP000052019">
    <property type="component" value="Unassembled WGS sequence"/>
</dbReference>
<dbReference type="Proteomes" id="UP000183126">
    <property type="component" value="Chromosome I"/>
</dbReference>
<dbReference type="OrthoDB" id="6177861at2"/>
<proteinExistence type="predicted"/>
<dbReference type="InterPro" id="IPR036856">
    <property type="entry name" value="Ald_Oxase/Xan_DH_a/b_sf"/>
</dbReference>
<dbReference type="Pfam" id="PF20256">
    <property type="entry name" value="MoCoBD_2"/>
    <property type="match status" value="1"/>
</dbReference>
<name>A0A0R2ZES8_9PSED</name>
<feature type="region of interest" description="Disordered" evidence="1">
    <location>
        <begin position="139"/>
        <end position="159"/>
    </location>
</feature>
<evidence type="ECO:0000259" key="2">
    <source>
        <dbReference type="SMART" id="SM01008"/>
    </source>
</evidence>
<dbReference type="Gene3D" id="3.90.1170.50">
    <property type="entry name" value="Aldehyde oxidase/xanthine dehydrogenase, a/b hammerhead"/>
    <property type="match status" value="1"/>
</dbReference>
<evidence type="ECO:0000256" key="1">
    <source>
        <dbReference type="SAM" id="MobiDB-lite"/>
    </source>
</evidence>
<dbReference type="InterPro" id="IPR037165">
    <property type="entry name" value="AldOxase/xan_DH_Mopterin-bd_sf"/>
</dbReference>
<gene>
    <name evidence="4" type="ORF">SAMN04490205_0565</name>
    <name evidence="3" type="ORF">TU79_14865</name>
</gene>
<dbReference type="InterPro" id="IPR008274">
    <property type="entry name" value="AldOxase/xan_DH_MoCoBD1"/>
</dbReference>
<feature type="domain" description="Aldehyde oxidase/xanthine dehydrogenase a/b hammerhead" evidence="2">
    <location>
        <begin position="18"/>
        <end position="132"/>
    </location>
</feature>
<evidence type="ECO:0000313" key="4">
    <source>
        <dbReference type="EMBL" id="SDR82727.1"/>
    </source>
</evidence>
<dbReference type="Pfam" id="PF01315">
    <property type="entry name" value="Ald_Xan_dh_C"/>
    <property type="match status" value="1"/>
</dbReference>
<dbReference type="PANTHER" id="PTHR11908">
    <property type="entry name" value="XANTHINE DEHYDROGENASE"/>
    <property type="match status" value="1"/>
</dbReference>
<dbReference type="InterPro" id="IPR016208">
    <property type="entry name" value="Ald_Oxase/xanthine_DH-like"/>
</dbReference>
<dbReference type="SMART" id="SM01008">
    <property type="entry name" value="Ald_Xan_dh_C"/>
    <property type="match status" value="1"/>
</dbReference>
<dbReference type="RefSeq" id="WP_057008672.1">
    <property type="nucleotide sequence ID" value="NZ_JYLK01000009.1"/>
</dbReference>
<sequence>MSAIGKPLDRVDGLLKVTGQARYAGEFPEDGLLHGSVVSSNIAKGRVLRIDASRALALPGVVAVIDHLNRPKIASYDDAFADDDAADGSPFRPLYNDRVLYSGQPLALVIADNLELARHAGSLVHIEYETEAFDTDLAAQQDSAHPSSQTPPKPRGNFQAEWSGAAISLDLHYSTPIEHHNPMEPHASTVLYQPDGTLHIHDKTQGPQNCQSYVQEVFGLDKSQVRIFAAFVGGAFGSGLRPQYQLPLAVMASLSLKRSVRVTLTRQQMFTFGYRPRTLQRLQMGAAANGRLLALGHTAIGQTSRFEDFSEHVVEWSGMLYHCDNIQLTYKLVPLDVYTPLDMRAPGAALGVIGLECAMDELACALAIDPVQLRLINYAERNQNEDKPWSSKALRECYSEGAERFGWSQRNPEPRSMRDGRQLIGWGMAGGVWEAMQMKASAKARLDANGKLTVSSATTDIGTGTYTVMTQIAAQASGVAMADISFLLGDSSLPTAPLQGGSFTVSSVGTAVQQACEALNAKLLKIAQQTYPAFKGVDTARFEDGQLHAGEQRVSLAQLVRDSGEQALEVQVDSEPDKKREAYATATHSAVFVEVRVDEDLGTIKVSRVVSAVAAGRVVNPKMARSQILGGVVWGIGMALHEETQVDHQLGRYMNHSLAEYHIPVNADIGEIDVVFVEEHDEIVNALGSKGVGEIGIVGVAAAVANAVYHATGKRVREFPITLDKVL</sequence>
<dbReference type="InterPro" id="IPR046867">
    <property type="entry name" value="AldOxase/xan_DH_MoCoBD2"/>
</dbReference>
<dbReference type="Pfam" id="PF02738">
    <property type="entry name" value="MoCoBD_1"/>
    <property type="match status" value="1"/>
</dbReference>
<reference evidence="4 6" key="2">
    <citation type="submission" date="2016-10" db="EMBL/GenBank/DDBJ databases">
        <authorList>
            <person name="Varghese N."/>
            <person name="Submissions S."/>
        </authorList>
    </citation>
    <scope>NUCLEOTIDE SEQUENCE [LARGE SCALE GENOMIC DNA]</scope>
    <source>
        <strain evidence="4 6">BS3111</strain>
    </source>
</reference>
<dbReference type="GO" id="GO:0016491">
    <property type="term" value="F:oxidoreductase activity"/>
    <property type="evidence" value="ECO:0007669"/>
    <property type="project" value="InterPro"/>
</dbReference>
<dbReference type="Gene3D" id="3.30.365.10">
    <property type="entry name" value="Aldehyde oxidase/xanthine dehydrogenase, molybdopterin binding domain"/>
    <property type="match status" value="4"/>
</dbReference>